<organism evidence="1 2">
    <name type="scientific">Paraconexibacter antarcticus</name>
    <dbReference type="NCBI Taxonomy" id="2949664"/>
    <lineage>
        <taxon>Bacteria</taxon>
        <taxon>Bacillati</taxon>
        <taxon>Actinomycetota</taxon>
        <taxon>Thermoleophilia</taxon>
        <taxon>Solirubrobacterales</taxon>
        <taxon>Paraconexibacteraceae</taxon>
        <taxon>Paraconexibacter</taxon>
    </lineage>
</organism>
<evidence type="ECO:0000313" key="2">
    <source>
        <dbReference type="Proteomes" id="UP001056035"/>
    </source>
</evidence>
<reference evidence="1 2" key="1">
    <citation type="submission" date="2022-06" db="EMBL/GenBank/DDBJ databases">
        <title>Paraconexibacter antarcticus.</title>
        <authorList>
            <person name="Kim C.S."/>
        </authorList>
    </citation>
    <scope>NUCLEOTIDE SEQUENCE [LARGE SCALE GENOMIC DNA]</scope>
    <source>
        <strain evidence="1 2">02-257</strain>
    </source>
</reference>
<dbReference type="RefSeq" id="WP_254572689.1">
    <property type="nucleotide sequence ID" value="NZ_CP098502.1"/>
</dbReference>
<dbReference type="EMBL" id="CP098502">
    <property type="protein sequence ID" value="UTI66011.1"/>
    <property type="molecule type" value="Genomic_DNA"/>
</dbReference>
<gene>
    <name evidence="1" type="ORF">NBH00_07320</name>
</gene>
<evidence type="ECO:0000313" key="1">
    <source>
        <dbReference type="EMBL" id="UTI66011.1"/>
    </source>
</evidence>
<dbReference type="Proteomes" id="UP001056035">
    <property type="component" value="Chromosome"/>
</dbReference>
<keyword evidence="2" id="KW-1185">Reference proteome</keyword>
<accession>A0ABY5DWH2</accession>
<name>A0ABY5DWH2_9ACTN</name>
<sequence>MSTFAADEHVSHVRDERELAAWALYADTLRDLGPTAYAVAEPPAWEHLQEVLAEVGPAPGASTGEAAAA</sequence>
<protein>
    <submittedName>
        <fullName evidence="1">Uncharacterized protein</fullName>
    </submittedName>
</protein>
<proteinExistence type="predicted"/>